<sequence length="55" mass="6171">MMHKKQKLNEKSLQREKVDSKEAMDPGSSLEDEIGSPTSVKEGETTHPRLQGHPL</sequence>
<reference evidence="3" key="1">
    <citation type="journal article" date="2015" name="BMC Genomics">
        <title>Draft genome of a commonly misdiagnosed multidrug resistant pathogen Candida auris.</title>
        <authorList>
            <person name="Chatterjee S."/>
            <person name="Alampalli S.V."/>
            <person name="Nageshan R.K."/>
            <person name="Chettiar S.T."/>
            <person name="Joshi S."/>
            <person name="Tatu U.S."/>
        </authorList>
    </citation>
    <scope>NUCLEOTIDE SEQUENCE [LARGE SCALE GENOMIC DNA]</scope>
    <source>
        <strain evidence="3">6684</strain>
    </source>
</reference>
<evidence type="ECO:0000313" key="3">
    <source>
        <dbReference type="Proteomes" id="UP000037122"/>
    </source>
</evidence>
<dbReference type="EMBL" id="LGST01000066">
    <property type="protein sequence ID" value="KND95703.1"/>
    <property type="molecule type" value="Genomic_DNA"/>
</dbReference>
<comment type="caution">
    <text evidence="2">The sequence shown here is derived from an EMBL/GenBank/DDBJ whole genome shotgun (WGS) entry which is preliminary data.</text>
</comment>
<feature type="region of interest" description="Disordered" evidence="1">
    <location>
        <begin position="1"/>
        <end position="55"/>
    </location>
</feature>
<accession>A0A0L0NNT3</accession>
<dbReference type="Proteomes" id="UP000037122">
    <property type="component" value="Unassembled WGS sequence"/>
</dbReference>
<gene>
    <name evidence="2" type="ORF">QG37_08028</name>
</gene>
<feature type="compositionally biased region" description="Basic and acidic residues" evidence="1">
    <location>
        <begin position="7"/>
        <end position="24"/>
    </location>
</feature>
<proteinExistence type="predicted"/>
<dbReference type="VEuPathDB" id="FungiDB:QG37_08028"/>
<name>A0A0L0NNT3_CANAR</name>
<evidence type="ECO:0000313" key="2">
    <source>
        <dbReference type="EMBL" id="KND95703.1"/>
    </source>
</evidence>
<protein>
    <submittedName>
        <fullName evidence="2">Uncharacterized protein</fullName>
    </submittedName>
</protein>
<evidence type="ECO:0000256" key="1">
    <source>
        <dbReference type="SAM" id="MobiDB-lite"/>
    </source>
</evidence>
<dbReference type="AlphaFoldDB" id="A0A0L0NNT3"/>
<organism evidence="2 3">
    <name type="scientific">Candidozyma auris</name>
    <name type="common">Yeast</name>
    <name type="synonym">Candida auris</name>
    <dbReference type="NCBI Taxonomy" id="498019"/>
    <lineage>
        <taxon>Eukaryota</taxon>
        <taxon>Fungi</taxon>
        <taxon>Dikarya</taxon>
        <taxon>Ascomycota</taxon>
        <taxon>Saccharomycotina</taxon>
        <taxon>Pichiomycetes</taxon>
        <taxon>Metschnikowiaceae</taxon>
        <taxon>Candidozyma</taxon>
    </lineage>
</organism>